<evidence type="ECO:0000256" key="1">
    <source>
        <dbReference type="SAM" id="MobiDB-lite"/>
    </source>
</evidence>
<dbReference type="Ensembl" id="ENSLCAT00010053593.1">
    <property type="protein sequence ID" value="ENSLCAP00010052234.1"/>
    <property type="gene ID" value="ENSLCAG00010024311.1"/>
</dbReference>
<dbReference type="AlphaFoldDB" id="A0A4W6FP35"/>
<evidence type="ECO:0000313" key="3">
    <source>
        <dbReference type="Proteomes" id="UP000314980"/>
    </source>
</evidence>
<feature type="compositionally biased region" description="Polar residues" evidence="1">
    <location>
        <begin position="57"/>
        <end position="66"/>
    </location>
</feature>
<proteinExistence type="predicted"/>
<keyword evidence="3" id="KW-1185">Reference proteome</keyword>
<dbReference type="Gene3D" id="1.25.40.10">
    <property type="entry name" value="Tetratricopeptide repeat domain"/>
    <property type="match status" value="1"/>
</dbReference>
<protein>
    <submittedName>
        <fullName evidence="2">Uncharacterized protein</fullName>
    </submittedName>
</protein>
<dbReference type="InterPro" id="IPR003109">
    <property type="entry name" value="GoLoco_motif"/>
</dbReference>
<reference evidence="2" key="2">
    <citation type="submission" date="2025-08" db="UniProtKB">
        <authorList>
            <consortium name="Ensembl"/>
        </authorList>
    </citation>
    <scope>IDENTIFICATION</scope>
</reference>
<dbReference type="PROSITE" id="PS50877">
    <property type="entry name" value="GOLOCO"/>
    <property type="match status" value="1"/>
</dbReference>
<dbReference type="PANTHER" id="PTHR47503:SF1">
    <property type="entry name" value="PURKINJE CELL PROTEIN 2 HOMOLOG"/>
    <property type="match status" value="1"/>
</dbReference>
<dbReference type="SMART" id="SM00390">
    <property type="entry name" value="GoLoco"/>
    <property type="match status" value="2"/>
</dbReference>
<sequence>ISLTESTPERGRKLLLPANQLQVPAQRPDSEMLFNLLANTQSQRLDDQRVSLPSLPGLQTGNDKSTAGADSSYFLLANSQGQRLDDQRVSLPSLPGIQNGGYLILSS</sequence>
<dbReference type="InterPro" id="IPR042168">
    <property type="entry name" value="Pcp2"/>
</dbReference>
<organism evidence="2 3">
    <name type="scientific">Lates calcarifer</name>
    <name type="common">Barramundi</name>
    <name type="synonym">Holocentrus calcarifer</name>
    <dbReference type="NCBI Taxonomy" id="8187"/>
    <lineage>
        <taxon>Eukaryota</taxon>
        <taxon>Metazoa</taxon>
        <taxon>Chordata</taxon>
        <taxon>Craniata</taxon>
        <taxon>Vertebrata</taxon>
        <taxon>Euteleostomi</taxon>
        <taxon>Actinopterygii</taxon>
        <taxon>Neopterygii</taxon>
        <taxon>Teleostei</taxon>
        <taxon>Neoteleostei</taxon>
        <taxon>Acanthomorphata</taxon>
        <taxon>Carangaria</taxon>
        <taxon>Carangaria incertae sedis</taxon>
        <taxon>Centropomidae</taxon>
        <taxon>Lates</taxon>
    </lineage>
</organism>
<dbReference type="InParanoid" id="A0A4W6FP35"/>
<evidence type="ECO:0000313" key="2">
    <source>
        <dbReference type="Ensembl" id="ENSLCAP00010052234.1"/>
    </source>
</evidence>
<dbReference type="InterPro" id="IPR011990">
    <property type="entry name" value="TPR-like_helical_dom_sf"/>
</dbReference>
<dbReference type="Pfam" id="PF02188">
    <property type="entry name" value="GoLoco"/>
    <property type="match status" value="2"/>
</dbReference>
<accession>A0A4W6FP35</accession>
<dbReference type="GO" id="GO:0005085">
    <property type="term" value="F:guanyl-nucleotide exchange factor activity"/>
    <property type="evidence" value="ECO:0007669"/>
    <property type="project" value="InterPro"/>
</dbReference>
<dbReference type="PANTHER" id="PTHR47503">
    <property type="entry name" value="PURKINJE CELL PROTEIN 2"/>
    <property type="match status" value="1"/>
</dbReference>
<reference evidence="2" key="3">
    <citation type="submission" date="2025-09" db="UniProtKB">
        <authorList>
            <consortium name="Ensembl"/>
        </authorList>
    </citation>
    <scope>IDENTIFICATION</scope>
</reference>
<dbReference type="Proteomes" id="UP000314980">
    <property type="component" value="Unassembled WGS sequence"/>
</dbReference>
<name>A0A4W6FP35_LATCA</name>
<dbReference type="STRING" id="8187.ENSLCAP00010052234"/>
<feature type="region of interest" description="Disordered" evidence="1">
    <location>
        <begin position="45"/>
        <end position="66"/>
    </location>
</feature>
<reference evidence="3" key="1">
    <citation type="submission" date="2015-09" db="EMBL/GenBank/DDBJ databases">
        <authorList>
            <person name="Sai Rama Sridatta P."/>
        </authorList>
    </citation>
    <scope>NUCLEOTIDE SEQUENCE [LARGE SCALE GENOMIC DNA]</scope>
</reference>
<dbReference type="GeneTree" id="ENSGT01030000234854"/>